<gene>
    <name evidence="3" type="ordered locus">Celf_1225</name>
</gene>
<evidence type="ECO:0000313" key="3">
    <source>
        <dbReference type="EMBL" id="AEE45360.1"/>
    </source>
</evidence>
<dbReference type="KEGG" id="cfi:Celf_1225"/>
<name>F4H408_CELFA</name>
<accession>F4H408</accession>
<proteinExistence type="predicted"/>
<evidence type="ECO:0000256" key="2">
    <source>
        <dbReference type="SAM" id="Phobius"/>
    </source>
</evidence>
<dbReference type="AlphaFoldDB" id="F4H408"/>
<keyword evidence="4" id="KW-1185">Reference proteome</keyword>
<feature type="transmembrane region" description="Helical" evidence="2">
    <location>
        <begin position="108"/>
        <end position="128"/>
    </location>
</feature>
<keyword evidence="2" id="KW-0812">Transmembrane</keyword>
<evidence type="ECO:0000256" key="1">
    <source>
        <dbReference type="SAM" id="MobiDB-lite"/>
    </source>
</evidence>
<dbReference type="HOGENOM" id="CLU_1841526_0_0_11"/>
<feature type="compositionally biased region" description="Low complexity" evidence="1">
    <location>
        <begin position="62"/>
        <end position="80"/>
    </location>
</feature>
<dbReference type="Proteomes" id="UP000008460">
    <property type="component" value="Chromosome"/>
</dbReference>
<organism evidence="3 4">
    <name type="scientific">Cellulomonas fimi (strain ATCC 484 / DSM 20113 / JCM 1341 / CCUG 24087 / LMG 16345 / NBRC 15513 / NCIMB 8980 / NCTC 7547 / NRS-133)</name>
    <dbReference type="NCBI Taxonomy" id="590998"/>
    <lineage>
        <taxon>Bacteria</taxon>
        <taxon>Bacillati</taxon>
        <taxon>Actinomycetota</taxon>
        <taxon>Actinomycetes</taxon>
        <taxon>Micrococcales</taxon>
        <taxon>Cellulomonadaceae</taxon>
        <taxon>Cellulomonas</taxon>
    </lineage>
</organism>
<keyword evidence="2" id="KW-1133">Transmembrane helix</keyword>
<sequence length="139" mass="13942">MPAPTPARPTRRRSADHPATRLRAVLVALLTVTLGAVLLTAAGGAGPASAATDDPVVEQPGTSPSVDETPSTSDPSPRSTATYGEGGAGPHQESGEDQLGPLTPGRTLAIVAILVVTAGIITALAVRARRQAKGTGHRS</sequence>
<dbReference type="STRING" id="590998.Celf_1225"/>
<feature type="region of interest" description="Disordered" evidence="1">
    <location>
        <begin position="44"/>
        <end position="103"/>
    </location>
</feature>
<dbReference type="EMBL" id="CP002666">
    <property type="protein sequence ID" value="AEE45360.1"/>
    <property type="molecule type" value="Genomic_DNA"/>
</dbReference>
<reference evidence="3 4" key="1">
    <citation type="submission" date="2011-04" db="EMBL/GenBank/DDBJ databases">
        <title>Complete sequence of Cellulomonas fimi ATCC 484.</title>
        <authorList>
            <consortium name="US DOE Joint Genome Institute"/>
            <person name="Lucas S."/>
            <person name="Han J."/>
            <person name="Lapidus A."/>
            <person name="Cheng J.-F."/>
            <person name="Goodwin L."/>
            <person name="Pitluck S."/>
            <person name="Peters L."/>
            <person name="Chertkov O."/>
            <person name="Detter J.C."/>
            <person name="Han C."/>
            <person name="Tapia R."/>
            <person name="Land M."/>
            <person name="Hauser L."/>
            <person name="Kyrpides N."/>
            <person name="Ivanova N."/>
            <person name="Ovchinnikova G."/>
            <person name="Pagani I."/>
            <person name="Mead D."/>
            <person name="Brumm P."/>
            <person name="Woyke T."/>
        </authorList>
    </citation>
    <scope>NUCLEOTIDE SEQUENCE [LARGE SCALE GENOMIC DNA]</scope>
    <source>
        <strain evidence="4">ATCC 484 / DSM 20113 / JCM 1341 / NBRC 15513 / NCIMB 8980 / NCTC 7547</strain>
    </source>
</reference>
<evidence type="ECO:0000313" key="4">
    <source>
        <dbReference type="Proteomes" id="UP000008460"/>
    </source>
</evidence>
<protein>
    <submittedName>
        <fullName evidence="3">Uncharacterized protein</fullName>
    </submittedName>
</protein>
<keyword evidence="2" id="KW-0472">Membrane</keyword>
<dbReference type="RefSeq" id="WP_013770386.1">
    <property type="nucleotide sequence ID" value="NC_015514.1"/>
</dbReference>